<comment type="caution">
    <text evidence="1">The sequence shown here is derived from an EMBL/GenBank/DDBJ whole genome shotgun (WGS) entry which is preliminary data.</text>
</comment>
<protein>
    <submittedName>
        <fullName evidence="1">Uncharacterized protein</fullName>
    </submittedName>
</protein>
<dbReference type="AlphaFoldDB" id="A0A8T4IGW3"/>
<accession>A0A8T4IGW3</accession>
<name>A0A8T4IGW3_9SPHN</name>
<gene>
    <name evidence="1" type="ORF">J7S20_07245</name>
</gene>
<keyword evidence="2" id="KW-1185">Reference proteome</keyword>
<dbReference type="Proteomes" id="UP000676996">
    <property type="component" value="Unassembled WGS sequence"/>
</dbReference>
<evidence type="ECO:0000313" key="1">
    <source>
        <dbReference type="EMBL" id="MBR0552295.1"/>
    </source>
</evidence>
<evidence type="ECO:0000313" key="2">
    <source>
        <dbReference type="Proteomes" id="UP000676996"/>
    </source>
</evidence>
<sequence>MIGSLLEIIVDVGKEAPAYSPSARKSRTAAKAVAADLQTRYHGIRPGQTVYSARQEAGIYA</sequence>
<dbReference type="EMBL" id="JAGRQC010000002">
    <property type="protein sequence ID" value="MBR0552295.1"/>
    <property type="molecule type" value="Genomic_DNA"/>
</dbReference>
<reference evidence="1" key="1">
    <citation type="submission" date="2021-04" db="EMBL/GenBank/DDBJ databases">
        <title>Ouciella asimina sp. nov., isolated from the surface seawater in the hydrothermal field of Okinawa Trough.</title>
        <authorList>
            <person name="Shuang W."/>
        </authorList>
    </citation>
    <scope>NUCLEOTIDE SEQUENCE</scope>
    <source>
        <strain evidence="1">LXI357</strain>
    </source>
</reference>
<proteinExistence type="predicted"/>
<dbReference type="RefSeq" id="WP_284053583.1">
    <property type="nucleotide sequence ID" value="NZ_JAGRQC010000002.1"/>
</dbReference>
<organism evidence="1 2">
    <name type="scientific">Stakelama marina</name>
    <dbReference type="NCBI Taxonomy" id="2826939"/>
    <lineage>
        <taxon>Bacteria</taxon>
        <taxon>Pseudomonadati</taxon>
        <taxon>Pseudomonadota</taxon>
        <taxon>Alphaproteobacteria</taxon>
        <taxon>Sphingomonadales</taxon>
        <taxon>Sphingomonadaceae</taxon>
        <taxon>Stakelama</taxon>
    </lineage>
</organism>